<protein>
    <submittedName>
        <fullName evidence="2">Uncharacterized protein</fullName>
    </submittedName>
</protein>
<gene>
    <name evidence="2" type="ORF">FRACA_90067</name>
</gene>
<accession>A0A2I2L2C2</accession>
<sequence length="124" mass="13743">MSARKNRGGPPPWFPAPGENTWGYIPPCPRMVCNRRIPRRRGGRRLSEEFRSPRVPPTCAARQRIAPEHVSNQVFSPETQVTGNGTVVDTTAAPSGISDIKDPVSCPRRRRRHPGHGPTVPPHL</sequence>
<name>A0A2I2L2C2_9ACTN</name>
<feature type="region of interest" description="Disordered" evidence="1">
    <location>
        <begin position="81"/>
        <end position="124"/>
    </location>
</feature>
<keyword evidence="3" id="KW-1185">Reference proteome</keyword>
<reference evidence="2 3" key="1">
    <citation type="submission" date="2017-06" db="EMBL/GenBank/DDBJ databases">
        <authorList>
            <person name="Kim H.J."/>
            <person name="Triplett B.A."/>
        </authorList>
    </citation>
    <scope>NUCLEOTIDE SEQUENCE [LARGE SCALE GENOMIC DNA]</scope>
    <source>
        <strain evidence="2">FRACA_ARgP5</strain>
    </source>
</reference>
<evidence type="ECO:0000313" key="2">
    <source>
        <dbReference type="EMBL" id="SNQ52064.1"/>
    </source>
</evidence>
<proteinExistence type="predicted"/>
<evidence type="ECO:0000256" key="1">
    <source>
        <dbReference type="SAM" id="MobiDB-lite"/>
    </source>
</evidence>
<evidence type="ECO:0000313" key="3">
    <source>
        <dbReference type="Proteomes" id="UP000234331"/>
    </source>
</evidence>
<feature type="compositionally biased region" description="Polar residues" evidence="1">
    <location>
        <begin position="81"/>
        <end position="93"/>
    </location>
</feature>
<dbReference type="AlphaFoldDB" id="A0A2I2L2C2"/>
<feature type="region of interest" description="Disordered" evidence="1">
    <location>
        <begin position="1"/>
        <end position="20"/>
    </location>
</feature>
<dbReference type="EMBL" id="FZMO01000558">
    <property type="protein sequence ID" value="SNQ52064.1"/>
    <property type="molecule type" value="Genomic_DNA"/>
</dbReference>
<organism evidence="2 3">
    <name type="scientific">Frankia canadensis</name>
    <dbReference type="NCBI Taxonomy" id="1836972"/>
    <lineage>
        <taxon>Bacteria</taxon>
        <taxon>Bacillati</taxon>
        <taxon>Actinomycetota</taxon>
        <taxon>Actinomycetes</taxon>
        <taxon>Frankiales</taxon>
        <taxon>Frankiaceae</taxon>
        <taxon>Frankia</taxon>
    </lineage>
</organism>
<dbReference type="Proteomes" id="UP000234331">
    <property type="component" value="Unassembled WGS sequence"/>
</dbReference>